<dbReference type="Proteomes" id="UP000774326">
    <property type="component" value="Unassembled WGS sequence"/>
</dbReference>
<evidence type="ECO:0000313" key="2">
    <source>
        <dbReference type="Proteomes" id="UP000774326"/>
    </source>
</evidence>
<gene>
    <name evidence="1" type="ORF">WICPIJ_000676</name>
</gene>
<evidence type="ECO:0000313" key="1">
    <source>
        <dbReference type="EMBL" id="KAH3688338.1"/>
    </source>
</evidence>
<dbReference type="EMBL" id="JAEUBG010000393">
    <property type="protein sequence ID" value="KAH3688338.1"/>
    <property type="molecule type" value="Genomic_DNA"/>
</dbReference>
<keyword evidence="2" id="KW-1185">Reference proteome</keyword>
<accession>A0A9P8TQM3</accession>
<comment type="caution">
    <text evidence="1">The sequence shown here is derived from an EMBL/GenBank/DDBJ whole genome shotgun (WGS) entry which is preliminary data.</text>
</comment>
<proteinExistence type="predicted"/>
<name>A0A9P8TQM3_WICPI</name>
<dbReference type="AlphaFoldDB" id="A0A9P8TQM3"/>
<organism evidence="1 2">
    <name type="scientific">Wickerhamomyces pijperi</name>
    <name type="common">Yeast</name>
    <name type="synonym">Pichia pijperi</name>
    <dbReference type="NCBI Taxonomy" id="599730"/>
    <lineage>
        <taxon>Eukaryota</taxon>
        <taxon>Fungi</taxon>
        <taxon>Dikarya</taxon>
        <taxon>Ascomycota</taxon>
        <taxon>Saccharomycotina</taxon>
        <taxon>Saccharomycetes</taxon>
        <taxon>Phaffomycetales</taxon>
        <taxon>Wickerhamomycetaceae</taxon>
        <taxon>Wickerhamomyces</taxon>
    </lineage>
</organism>
<sequence length="133" mass="15510">MVITFNELQAFPKIRVISNDEIRNVPVGFGIIVQSISTTISTNFQVITRPQFREVRDIDLLIQYQERCVIDVGLGRIEDLWKVKFMKIDCVLLRVECGHVQRLWVFCDLCHDLVTVVWDGVKEYIIERSDPLT</sequence>
<protein>
    <submittedName>
        <fullName evidence="1">Uncharacterized protein</fullName>
    </submittedName>
</protein>
<reference evidence="1" key="2">
    <citation type="submission" date="2021-01" db="EMBL/GenBank/DDBJ databases">
        <authorList>
            <person name="Schikora-Tamarit M.A."/>
        </authorList>
    </citation>
    <scope>NUCLEOTIDE SEQUENCE</scope>
    <source>
        <strain evidence="1">CBS2887</strain>
    </source>
</reference>
<reference evidence="1" key="1">
    <citation type="journal article" date="2021" name="Open Biol.">
        <title>Shared evolutionary footprints suggest mitochondrial oxidative damage underlies multiple complex I losses in fungi.</title>
        <authorList>
            <person name="Schikora-Tamarit M.A."/>
            <person name="Marcet-Houben M."/>
            <person name="Nosek J."/>
            <person name="Gabaldon T."/>
        </authorList>
    </citation>
    <scope>NUCLEOTIDE SEQUENCE</scope>
    <source>
        <strain evidence="1">CBS2887</strain>
    </source>
</reference>